<dbReference type="Proteomes" id="UP000199518">
    <property type="component" value="Unassembled WGS sequence"/>
</dbReference>
<proteinExistence type="predicted"/>
<dbReference type="OrthoDB" id="264328at2"/>
<keyword evidence="3" id="KW-1185">Reference proteome</keyword>
<dbReference type="AlphaFoldDB" id="A0A1I3EHR3"/>
<dbReference type="RefSeq" id="WP_092048628.1">
    <property type="nucleotide sequence ID" value="NZ_FOQD01000004.1"/>
</dbReference>
<protein>
    <submittedName>
        <fullName evidence="2">Uncharacterized protein</fullName>
    </submittedName>
</protein>
<accession>A0A1I3EHR3</accession>
<dbReference type="EMBL" id="FOQD01000004">
    <property type="protein sequence ID" value="SFH98502.1"/>
    <property type="molecule type" value="Genomic_DNA"/>
</dbReference>
<evidence type="ECO:0000313" key="3">
    <source>
        <dbReference type="Proteomes" id="UP000199518"/>
    </source>
</evidence>
<sequence>MKLFNANPPAIVQQAEETEEQLIERAQASLSSCNWTIGECAFRWTQKYAKGRTDADFGTLVGFSQPEVNIARRIYEKFGERYRNFYNLKWFHFSTALHWDDAVACLDWASENDATVAEMKAWRRAQHGEDLSEPADETQSTESQAPENNPVVTTKKRAVAPTETIPGGVESQTDRSPVRAKQEHREGSGGEDEPAESRNSGESPPPRPVWNCSRLINDLFTLEKECFRNAEPDEQELIADQLQSWLWKIRPPKTVTTPQKKFTPPTVEEVARYCAERNNEVDAEAFVSHYQSNGWKVGKNPMKDWKAAVITWEKSAKERRTPVSRGAYQKPTVTEHNKAAFDAVFGPEDPPREVIDESDVPF</sequence>
<gene>
    <name evidence="2" type="ORF">SAMN05421753_104228</name>
</gene>
<feature type="compositionally biased region" description="Basic and acidic residues" evidence="1">
    <location>
        <begin position="172"/>
        <end position="188"/>
    </location>
</feature>
<feature type="region of interest" description="Disordered" evidence="1">
    <location>
        <begin position="124"/>
        <end position="209"/>
    </location>
</feature>
<feature type="compositionally biased region" description="Polar residues" evidence="1">
    <location>
        <begin position="137"/>
        <end position="152"/>
    </location>
</feature>
<feature type="region of interest" description="Disordered" evidence="1">
    <location>
        <begin position="343"/>
        <end position="362"/>
    </location>
</feature>
<evidence type="ECO:0000256" key="1">
    <source>
        <dbReference type="SAM" id="MobiDB-lite"/>
    </source>
</evidence>
<evidence type="ECO:0000313" key="2">
    <source>
        <dbReference type="EMBL" id="SFH98502.1"/>
    </source>
</evidence>
<reference evidence="3" key="1">
    <citation type="submission" date="2016-10" db="EMBL/GenBank/DDBJ databases">
        <authorList>
            <person name="Varghese N."/>
            <person name="Submissions S."/>
        </authorList>
    </citation>
    <scope>NUCLEOTIDE SEQUENCE [LARGE SCALE GENOMIC DNA]</scope>
    <source>
        <strain evidence="3">DSM 26348</strain>
    </source>
</reference>
<name>A0A1I3EHR3_9PLAN</name>
<dbReference type="STRING" id="1576369.SAMN05421753_104228"/>
<organism evidence="2 3">
    <name type="scientific">Planctomicrobium piriforme</name>
    <dbReference type="NCBI Taxonomy" id="1576369"/>
    <lineage>
        <taxon>Bacteria</taxon>
        <taxon>Pseudomonadati</taxon>
        <taxon>Planctomycetota</taxon>
        <taxon>Planctomycetia</taxon>
        <taxon>Planctomycetales</taxon>
        <taxon>Planctomycetaceae</taxon>
        <taxon>Planctomicrobium</taxon>
    </lineage>
</organism>